<keyword evidence="2" id="KW-1185">Reference proteome</keyword>
<proteinExistence type="predicted"/>
<evidence type="ECO:0000313" key="1">
    <source>
        <dbReference type="EMBL" id="MEC4723287.1"/>
    </source>
</evidence>
<sequence>MARPIIAGLYQAVSGQLAEGDAAGWTPLGGQGEGSYLTMTLRYPGGAMQIQGAQGVEGGEQRPFEVAWRRQQLQVHAGDREGMPLSGDRLRIAARIKGDKSVRVKEHGLDFLWWGRAVCLVSSHGFLSHGE</sequence>
<comment type="caution">
    <text evidence="1">The sequence shown here is derived from an EMBL/GenBank/DDBJ whole genome shotgun (WGS) entry which is preliminary data.</text>
</comment>
<reference evidence="1 2" key="1">
    <citation type="submission" date="2023-10" db="EMBL/GenBank/DDBJ databases">
        <title>Noviherbaspirillum sp. CPCC 100848 genome assembly.</title>
        <authorList>
            <person name="Li X.Y."/>
            <person name="Fang X.M."/>
        </authorList>
    </citation>
    <scope>NUCLEOTIDE SEQUENCE [LARGE SCALE GENOMIC DNA]</scope>
    <source>
        <strain evidence="1 2">CPCC 100848</strain>
    </source>
</reference>
<accession>A0ABU6JHY7</accession>
<gene>
    <name evidence="1" type="ORF">RY831_29450</name>
</gene>
<dbReference type="Proteomes" id="UP001352263">
    <property type="component" value="Unassembled WGS sequence"/>
</dbReference>
<evidence type="ECO:0000313" key="2">
    <source>
        <dbReference type="Proteomes" id="UP001352263"/>
    </source>
</evidence>
<name>A0ABU6JHY7_9BURK</name>
<protein>
    <submittedName>
        <fullName evidence="1">Uncharacterized protein</fullName>
    </submittedName>
</protein>
<organism evidence="1 2">
    <name type="scientific">Noviherbaspirillum album</name>
    <dbReference type="NCBI Taxonomy" id="3080276"/>
    <lineage>
        <taxon>Bacteria</taxon>
        <taxon>Pseudomonadati</taxon>
        <taxon>Pseudomonadota</taxon>
        <taxon>Betaproteobacteria</taxon>
        <taxon>Burkholderiales</taxon>
        <taxon>Oxalobacteraceae</taxon>
        <taxon>Noviherbaspirillum</taxon>
    </lineage>
</organism>
<dbReference type="EMBL" id="JAWIIV010000048">
    <property type="protein sequence ID" value="MEC4723287.1"/>
    <property type="molecule type" value="Genomic_DNA"/>
</dbReference>